<proteinExistence type="inferred from homology"/>
<dbReference type="AlphaFoldDB" id="A0A8J3ADM2"/>
<dbReference type="Pfam" id="PF08327">
    <property type="entry name" value="AHSA1"/>
    <property type="match status" value="1"/>
</dbReference>
<accession>A0A8J3ADM2</accession>
<organism evidence="3 4">
    <name type="scientific">Gottfriedia solisilvae</name>
    <dbReference type="NCBI Taxonomy" id="1516104"/>
    <lineage>
        <taxon>Bacteria</taxon>
        <taxon>Bacillati</taxon>
        <taxon>Bacillota</taxon>
        <taxon>Bacilli</taxon>
        <taxon>Bacillales</taxon>
        <taxon>Bacillaceae</taxon>
        <taxon>Gottfriedia</taxon>
    </lineage>
</organism>
<dbReference type="PANTHER" id="PTHR36929">
    <property type="entry name" value="ATTACHMENT SUBUNIT, PUTATIVE-RELATED"/>
    <property type="match status" value="1"/>
</dbReference>
<dbReference type="OrthoDB" id="118413at2"/>
<comment type="similarity">
    <text evidence="1">Belongs to the AHA1 family.</text>
</comment>
<reference evidence="4" key="1">
    <citation type="journal article" date="2019" name="Int. J. Syst. Evol. Microbiol.">
        <title>The Global Catalogue of Microorganisms (GCM) 10K type strain sequencing project: providing services to taxonomists for standard genome sequencing and annotation.</title>
        <authorList>
            <consortium name="The Broad Institute Genomics Platform"/>
            <consortium name="The Broad Institute Genome Sequencing Center for Infectious Disease"/>
            <person name="Wu L."/>
            <person name="Ma J."/>
        </authorList>
    </citation>
    <scope>NUCLEOTIDE SEQUENCE [LARGE SCALE GENOMIC DNA]</scope>
    <source>
        <strain evidence="4">CGMCC 1.14993</strain>
    </source>
</reference>
<dbReference type="CDD" id="cd08894">
    <property type="entry name" value="SRPBCC_CalC_Aha1-like_1"/>
    <property type="match status" value="1"/>
</dbReference>
<dbReference type="EMBL" id="BMHB01000001">
    <property type="protein sequence ID" value="GGI12357.1"/>
    <property type="molecule type" value="Genomic_DNA"/>
</dbReference>
<dbReference type="InterPro" id="IPR023393">
    <property type="entry name" value="START-like_dom_sf"/>
</dbReference>
<gene>
    <name evidence="3" type="ORF">GCM10007380_12510</name>
</gene>
<dbReference type="SUPFAM" id="SSF55961">
    <property type="entry name" value="Bet v1-like"/>
    <property type="match status" value="1"/>
</dbReference>
<keyword evidence="4" id="KW-1185">Reference proteome</keyword>
<dbReference type="Gene3D" id="3.30.530.20">
    <property type="match status" value="1"/>
</dbReference>
<dbReference type="PANTHER" id="PTHR36929:SF5">
    <property type="entry name" value="BLR6751 PROTEIN"/>
    <property type="match status" value="1"/>
</dbReference>
<dbReference type="Proteomes" id="UP000626244">
    <property type="component" value="Unassembled WGS sequence"/>
</dbReference>
<name>A0A8J3ADM2_9BACI</name>
<comment type="caution">
    <text evidence="3">The sequence shown here is derived from an EMBL/GenBank/DDBJ whole genome shotgun (WGS) entry which is preliminary data.</text>
</comment>
<sequence length="158" mass="17726">MSHLTDGQLNLEDRQITINREFDAPRDLVFSAFTDPNHIGKWWGPNGFTITTHEMDVRPGGTWTFIMHGPDGVDYPNQIQYIEVVKPEKLVYKHGSGEENDPGSFEVTVSFVENEGKTLLTMCSLFASPKERNNVIQFGAIEGGKQTLDRLASLISKL</sequence>
<dbReference type="InterPro" id="IPR013538">
    <property type="entry name" value="ASHA1/2-like_C"/>
</dbReference>
<dbReference type="RefSeq" id="WP_087999460.1">
    <property type="nucleotide sequence ID" value="NZ_BMHB01000001.1"/>
</dbReference>
<evidence type="ECO:0000313" key="4">
    <source>
        <dbReference type="Proteomes" id="UP000626244"/>
    </source>
</evidence>
<evidence type="ECO:0000259" key="2">
    <source>
        <dbReference type="Pfam" id="PF08327"/>
    </source>
</evidence>
<evidence type="ECO:0000313" key="3">
    <source>
        <dbReference type="EMBL" id="GGI12357.1"/>
    </source>
</evidence>
<evidence type="ECO:0000256" key="1">
    <source>
        <dbReference type="ARBA" id="ARBA00006817"/>
    </source>
</evidence>
<protein>
    <submittedName>
        <fullName evidence="3">Activator of HSP90 ATPase</fullName>
    </submittedName>
</protein>
<feature type="domain" description="Activator of Hsp90 ATPase homologue 1/2-like C-terminal" evidence="2">
    <location>
        <begin position="23"/>
        <end position="155"/>
    </location>
</feature>